<dbReference type="VEuPathDB" id="FungiDB:TERG_01741"/>
<dbReference type="AlphaFoldDB" id="A0A178F137"/>
<gene>
    <name evidence="2" type="ORF">A7C99_3247</name>
</gene>
<sequence length="212" mass="23452">MKIGSITKSGDAPPTRLLRSNAPPSPPQVLSAQKLFTTIRNEILQARGYKDLVFENVPPEAGSLVIDSLDEDPDVENSCARPTFGGLQPPYSASRKEPDFALLPDGQSLPILVFETGWSESAPRLHHDKDLWLRGGRPEVQLVFLVKWSKSAGGVVRGIIEVHGRNGVGEPQLLQTEHHLTPKLKPSPSPADNSWAQIYWQDETQETFINYL</sequence>
<comment type="caution">
    <text evidence="2">The sequence shown here is derived from an EMBL/GenBank/DDBJ whole genome shotgun (WGS) entry which is preliminary data.</text>
</comment>
<dbReference type="EMBL" id="LHPM01000013">
    <property type="protein sequence ID" value="OAL66142.1"/>
    <property type="molecule type" value="Genomic_DNA"/>
</dbReference>
<reference evidence="2 3" key="1">
    <citation type="submission" date="2016-05" db="EMBL/GenBank/DDBJ databases">
        <title>Genome sequencing of Trichophyton rubrum CMCC(F)T1i isolated from hair.</title>
        <authorList>
            <person name="Zhan P."/>
            <person name="Tao Y."/>
            <person name="Liu W."/>
        </authorList>
    </citation>
    <scope>NUCLEOTIDE SEQUENCE [LARGE SCALE GENOMIC DNA]</scope>
    <source>
        <strain evidence="3">CMCC(F)T1i</strain>
    </source>
</reference>
<name>A0A178F137_TRIRU</name>
<organism evidence="2 3">
    <name type="scientific">Trichophyton rubrum</name>
    <name type="common">Athlete's foot fungus</name>
    <name type="synonym">Epidermophyton rubrum</name>
    <dbReference type="NCBI Taxonomy" id="5551"/>
    <lineage>
        <taxon>Eukaryota</taxon>
        <taxon>Fungi</taxon>
        <taxon>Dikarya</taxon>
        <taxon>Ascomycota</taxon>
        <taxon>Pezizomycotina</taxon>
        <taxon>Eurotiomycetes</taxon>
        <taxon>Eurotiomycetidae</taxon>
        <taxon>Onygenales</taxon>
        <taxon>Arthrodermataceae</taxon>
        <taxon>Trichophyton</taxon>
    </lineage>
</organism>
<protein>
    <submittedName>
        <fullName evidence="2">Uncharacterized protein</fullName>
    </submittedName>
</protein>
<feature type="region of interest" description="Disordered" evidence="1">
    <location>
        <begin position="1"/>
        <end position="29"/>
    </location>
</feature>
<evidence type="ECO:0000313" key="3">
    <source>
        <dbReference type="Proteomes" id="UP000243015"/>
    </source>
</evidence>
<evidence type="ECO:0000313" key="2">
    <source>
        <dbReference type="EMBL" id="OAL66142.1"/>
    </source>
</evidence>
<dbReference type="Proteomes" id="UP000243015">
    <property type="component" value="Unassembled WGS sequence"/>
</dbReference>
<proteinExistence type="predicted"/>
<accession>A0A178F137</accession>
<evidence type="ECO:0000256" key="1">
    <source>
        <dbReference type="SAM" id="MobiDB-lite"/>
    </source>
</evidence>